<dbReference type="InterPro" id="IPR003838">
    <property type="entry name" value="ABC3_permease_C"/>
</dbReference>
<comment type="similarity">
    <text evidence="6">Belongs to the ABC-4 integral membrane protein family.</text>
</comment>
<feature type="domain" description="ABC3 transporter permease C-terminal" evidence="8">
    <location>
        <begin position="495"/>
        <end position="613"/>
    </location>
</feature>
<evidence type="ECO:0000256" key="3">
    <source>
        <dbReference type="ARBA" id="ARBA00022692"/>
    </source>
</evidence>
<feature type="transmembrane region" description="Helical" evidence="7">
    <location>
        <begin position="539"/>
        <end position="561"/>
    </location>
</feature>
<sequence length="1325" mass="150409">MKNLLKNVLRSFLRTKIALISLTFLIFLSAGVFSLLNSTTSNLKNSYDNLVQKGNLDEFVVNEKYDYGLLQFERKNGRIELTENSKGNPLVKQALEQNRSKYEKLTGFSHNLGRANNEETTTLLQKARANLLEALENDPNIKVDKILKEQQVRFRKFQTIDITDGNIQKKVVQSNPEDQIDKLVLYQGQPLPAANSFLELQQLYSELTKKDWSKHPREIFANNKYLPLFVNWQKNIDGTKDAKLNKYLAAIKYATQGKWSDSLTPEETIHFNNLKQIFLSSKSKFTNDGWKYVVEWQDQVPLNFRVLDYSAYGAIVAPGNFAIEQKRDQKEVYQDLDNWNNILKLGSEQFEAAFNQIDSKYKIKISATEYLILGVGITPDFMYPVFNGNALIPNPESQYLYYTNTSGYKRIRSAFLTNPIEANLVAKFPENATTEQRTAILEKINKWSRQFMSWPSTIQAAYLSSDQTNILNLNAARTTFIPYLVSTISLVSALLTIVIIGLALFVGVLIIKNYITKNRQNLAILQSNGIKRWKINLSILLFSIIPSIIGGIFGYLVTFGLQSTAVSLFSSYWFIPVSISLFNIGFFFLAIFLPLLIFVIASLTVGYFVLKQNVVKSLKNDSDYKVSKLSIIMKAPLVKFNVITRFRASLAFNSFWKLIILCSLSIATMVVFNFAITANGNFASVEEKTRKTHHYQYAIDLATPTIQSGLIKYQSFKELGQTDPVIKNKNPHYFLANTRINPNDPTFNNWGNLHVPDLFLDGIDSPVTNNIIYLKNLVQSKISLDYNIGVRLGTFDLTVNPWMLSQSLMPANQVSASNFAYQEFLKEIWQRDKNAQDFIDQTLTCNDSNNEDCNVHYEIKPQVVQDGALTSQFKNFLIKQFNMIANKKYQPLDYKITYNVIGLDEKTIGDPRQQFANGKSSPKYAYTRIEGEDFDQQKVMIKGIKDWIGADGQIPDDYLGPILTNSENQIINHDLFSNDTRLNGNNNSQTENQTYPLIVNLYTAKKYDLAKGSQFQVKVTNTYDRIFSKINAEINNKQTVTFNVIGINNSAKDNEFYTSYQAANKILKFNDDEIINNLPFNGFYTNNLLTFNQSTPLFSESGLFPGTSSFSQDNNLMKIIIENTIKDPTKPGYFALLKALGKKDSEILNIQNVQTYLEILNKTYGGLPYTSMINFIYNASANQGIFNSVSTTSVMLQNIVIGIIVPIVVLIVILISNMLIDELRKIGIRLKALGYSNIKILISFLSVYIPVFVIGLIISVPISIAFIQTYDAIIFSNTNIILNSILNPWTVIASLLSLTLVFTVSLISNWISLRRLKIAQEIKNC</sequence>
<evidence type="ECO:0000256" key="4">
    <source>
        <dbReference type="ARBA" id="ARBA00022989"/>
    </source>
</evidence>
<gene>
    <name evidence="9" type="ORF">MAMA39_01260</name>
</gene>
<evidence type="ECO:0000259" key="8">
    <source>
        <dbReference type="Pfam" id="PF02687"/>
    </source>
</evidence>
<feature type="transmembrane region" description="Helical" evidence="7">
    <location>
        <begin position="1286"/>
        <end position="1307"/>
    </location>
</feature>
<keyword evidence="2" id="KW-1003">Cell membrane</keyword>
<feature type="transmembrane region" description="Helical" evidence="7">
    <location>
        <begin position="480"/>
        <end position="511"/>
    </location>
</feature>
<feature type="transmembrane region" description="Helical" evidence="7">
    <location>
        <begin position="581"/>
        <end position="610"/>
    </location>
</feature>
<keyword evidence="3 7" id="KW-0812">Transmembrane</keyword>
<evidence type="ECO:0000256" key="6">
    <source>
        <dbReference type="ARBA" id="ARBA00038076"/>
    </source>
</evidence>
<dbReference type="Proteomes" id="UP000261764">
    <property type="component" value="Chromosome I"/>
</dbReference>
<proteinExistence type="inferred from homology"/>
<dbReference type="GO" id="GO:0022857">
    <property type="term" value="F:transmembrane transporter activity"/>
    <property type="evidence" value="ECO:0007669"/>
    <property type="project" value="TreeGrafter"/>
</dbReference>
<evidence type="ECO:0000313" key="9">
    <source>
        <dbReference type="EMBL" id="CDN40250.1"/>
    </source>
</evidence>
<name>A0A292IH88_9MOLU</name>
<accession>A0A292IH88</accession>
<dbReference type="GO" id="GO:0005886">
    <property type="term" value="C:plasma membrane"/>
    <property type="evidence" value="ECO:0007669"/>
    <property type="project" value="UniProtKB-SubCell"/>
</dbReference>
<reference evidence="9 10" key="1">
    <citation type="journal article" date="2015" name="Clin. Infect. Dis.">
        <title>Genomic Investigations unmask Mycoplasma amphoriforme, a new respiratory pathogen.</title>
        <authorList>
            <person name="Gillespie S.H."/>
            <person name="Ling C.L."/>
            <person name="Oravcova K."/>
            <person name="Pinheiro M."/>
            <person name="Wells L."/>
            <person name="Bryant J.M."/>
            <person name="McHugh T.D."/>
            <person name="Bebear C."/>
            <person name="Webster D."/>
            <person name="Harris S.R."/>
            <person name="Seth-Smith H.M."/>
            <person name="Thomson N.R."/>
        </authorList>
    </citation>
    <scope>NUCLEOTIDE SEQUENCE [LARGE SCALE GENOMIC DNA]</scope>
    <source>
        <strain evidence="9 10">A39</strain>
    </source>
</reference>
<feature type="transmembrane region" description="Helical" evidence="7">
    <location>
        <begin position="1199"/>
        <end position="1220"/>
    </location>
</feature>
<keyword evidence="4 7" id="KW-1133">Transmembrane helix</keyword>
<dbReference type="Pfam" id="PF02687">
    <property type="entry name" value="FtsX"/>
    <property type="match status" value="2"/>
</dbReference>
<evidence type="ECO:0000313" key="10">
    <source>
        <dbReference type="Proteomes" id="UP000261764"/>
    </source>
</evidence>
<evidence type="ECO:0000256" key="1">
    <source>
        <dbReference type="ARBA" id="ARBA00004651"/>
    </source>
</evidence>
<dbReference type="KEGG" id="mamp:MAMA39_01260"/>
<feature type="domain" description="ABC3 transporter permease C-terminal" evidence="8">
    <location>
        <begin position="1200"/>
        <end position="1317"/>
    </location>
</feature>
<keyword evidence="10" id="KW-1185">Reference proteome</keyword>
<evidence type="ECO:0000256" key="5">
    <source>
        <dbReference type="ARBA" id="ARBA00023136"/>
    </source>
</evidence>
<dbReference type="PANTHER" id="PTHR30572:SF4">
    <property type="entry name" value="ABC TRANSPORTER PERMEASE YTRF"/>
    <property type="match status" value="1"/>
</dbReference>
<keyword evidence="5 7" id="KW-0472">Membrane</keyword>
<comment type="subcellular location">
    <subcellularLocation>
        <location evidence="1">Cell membrane</location>
        <topology evidence="1">Multi-pass membrane protein</topology>
    </subcellularLocation>
</comment>
<dbReference type="InterPro" id="IPR050250">
    <property type="entry name" value="Macrolide_Exporter_MacB"/>
</dbReference>
<organism evidence="9 10">
    <name type="scientific">Mycoplasma amphoriforme A39</name>
    <dbReference type="NCBI Taxonomy" id="572419"/>
    <lineage>
        <taxon>Bacteria</taxon>
        <taxon>Bacillati</taxon>
        <taxon>Mycoplasmatota</taxon>
        <taxon>Mollicutes</taxon>
        <taxon>Mycoplasmataceae</taxon>
        <taxon>Mycoplasma</taxon>
    </lineage>
</organism>
<dbReference type="PANTHER" id="PTHR30572">
    <property type="entry name" value="MEMBRANE COMPONENT OF TRANSPORTER-RELATED"/>
    <property type="match status" value="1"/>
</dbReference>
<dbReference type="EMBL" id="HG937516">
    <property type="protein sequence ID" value="CDN40250.1"/>
    <property type="molecule type" value="Genomic_DNA"/>
</dbReference>
<feature type="transmembrane region" description="Helical" evidence="7">
    <location>
        <begin position="655"/>
        <end position="676"/>
    </location>
</feature>
<feature type="transmembrane region" description="Helical" evidence="7">
    <location>
        <begin position="1240"/>
        <end position="1266"/>
    </location>
</feature>
<evidence type="ECO:0000256" key="7">
    <source>
        <dbReference type="SAM" id="Phobius"/>
    </source>
</evidence>
<evidence type="ECO:0000256" key="2">
    <source>
        <dbReference type="ARBA" id="ARBA00022475"/>
    </source>
</evidence>
<protein>
    <recommendedName>
        <fullName evidence="8">ABC3 transporter permease C-terminal domain-containing protein</fullName>
    </recommendedName>
</protein>